<feature type="chain" id="PRO_5015542406" evidence="1">
    <location>
        <begin position="22"/>
        <end position="133"/>
    </location>
</feature>
<accession>A0A2S7SXU7</accession>
<comment type="caution">
    <text evidence="2">The sequence shown here is derived from an EMBL/GenBank/DDBJ whole genome shotgun (WGS) entry which is preliminary data.</text>
</comment>
<dbReference type="Gene3D" id="2.60.40.10">
    <property type="entry name" value="Immunoglobulins"/>
    <property type="match status" value="1"/>
</dbReference>
<dbReference type="InterPro" id="IPR013783">
    <property type="entry name" value="Ig-like_fold"/>
</dbReference>
<name>A0A2S7SXU7_9BACT</name>
<dbReference type="Pfam" id="PF07610">
    <property type="entry name" value="DUF1573"/>
    <property type="match status" value="1"/>
</dbReference>
<organism evidence="2 3">
    <name type="scientific">Flavipsychrobacter stenotrophus</name>
    <dbReference type="NCBI Taxonomy" id="2077091"/>
    <lineage>
        <taxon>Bacteria</taxon>
        <taxon>Pseudomonadati</taxon>
        <taxon>Bacteroidota</taxon>
        <taxon>Chitinophagia</taxon>
        <taxon>Chitinophagales</taxon>
        <taxon>Chitinophagaceae</taxon>
        <taxon>Flavipsychrobacter</taxon>
    </lineage>
</organism>
<keyword evidence="3" id="KW-1185">Reference proteome</keyword>
<proteinExistence type="predicted"/>
<sequence>MKKLILTLLCILTGFSAVVFAQGDTRAQFKFKGGETHDFGKVKKGPVAEHTFEFVNTGKEPLIINDVTPSCSCTKVEWDKQPILPGKVGHITLGVKTSELTGVFNKSVYIRSNAVVPNGEKRYTIYLKGESVE</sequence>
<dbReference type="PANTHER" id="PTHR37833:SF1">
    <property type="entry name" value="SIGNAL PEPTIDE PROTEIN"/>
    <property type="match status" value="1"/>
</dbReference>
<reference evidence="2 3" key="1">
    <citation type="submission" date="2018-01" db="EMBL/GenBank/DDBJ databases">
        <title>A novel member of the phylum Bacteroidetes isolated from glacier ice.</title>
        <authorList>
            <person name="Liu Q."/>
            <person name="Xin Y.-H."/>
        </authorList>
    </citation>
    <scope>NUCLEOTIDE SEQUENCE [LARGE SCALE GENOMIC DNA]</scope>
    <source>
        <strain evidence="2 3">RB1R16</strain>
    </source>
</reference>
<evidence type="ECO:0000313" key="3">
    <source>
        <dbReference type="Proteomes" id="UP000239872"/>
    </source>
</evidence>
<dbReference type="AlphaFoldDB" id="A0A2S7SXU7"/>
<dbReference type="RefSeq" id="WP_105038418.1">
    <property type="nucleotide sequence ID" value="NZ_PPSL01000002.1"/>
</dbReference>
<dbReference type="OrthoDB" id="826619at2"/>
<dbReference type="PANTHER" id="PTHR37833">
    <property type="entry name" value="LIPOPROTEIN-RELATED"/>
    <property type="match status" value="1"/>
</dbReference>
<dbReference type="Proteomes" id="UP000239872">
    <property type="component" value="Unassembled WGS sequence"/>
</dbReference>
<evidence type="ECO:0000256" key="1">
    <source>
        <dbReference type="SAM" id="SignalP"/>
    </source>
</evidence>
<evidence type="ECO:0000313" key="2">
    <source>
        <dbReference type="EMBL" id="PQJ11538.1"/>
    </source>
</evidence>
<keyword evidence="1" id="KW-0732">Signal</keyword>
<dbReference type="EMBL" id="PPSL01000002">
    <property type="protein sequence ID" value="PQJ11538.1"/>
    <property type="molecule type" value="Genomic_DNA"/>
</dbReference>
<feature type="signal peptide" evidence="1">
    <location>
        <begin position="1"/>
        <end position="21"/>
    </location>
</feature>
<protein>
    <submittedName>
        <fullName evidence="2">DUF1573 domain-containing protein</fullName>
    </submittedName>
</protein>
<dbReference type="InterPro" id="IPR011467">
    <property type="entry name" value="DUF1573"/>
</dbReference>
<gene>
    <name evidence="2" type="ORF">CJD36_006980</name>
</gene>